<name>A0ABW0AHY2_9ACTN</name>
<feature type="transmembrane region" description="Helical" evidence="2">
    <location>
        <begin position="174"/>
        <end position="194"/>
    </location>
</feature>
<feature type="compositionally biased region" description="Basic and acidic residues" evidence="1">
    <location>
        <begin position="7"/>
        <end position="17"/>
    </location>
</feature>
<feature type="compositionally biased region" description="Basic residues" evidence="1">
    <location>
        <begin position="18"/>
        <end position="28"/>
    </location>
</feature>
<protein>
    <submittedName>
        <fullName evidence="3">DUF3592 domain-containing protein</fullName>
    </submittedName>
</protein>
<feature type="transmembrane region" description="Helical" evidence="2">
    <location>
        <begin position="86"/>
        <end position="103"/>
    </location>
</feature>
<evidence type="ECO:0000256" key="1">
    <source>
        <dbReference type="SAM" id="MobiDB-lite"/>
    </source>
</evidence>
<evidence type="ECO:0000313" key="3">
    <source>
        <dbReference type="EMBL" id="MFC5153353.1"/>
    </source>
</evidence>
<feature type="region of interest" description="Disordered" evidence="1">
    <location>
        <begin position="1"/>
        <end position="32"/>
    </location>
</feature>
<proteinExistence type="predicted"/>
<accession>A0ABW0AHY2</accession>
<evidence type="ECO:0000313" key="4">
    <source>
        <dbReference type="Proteomes" id="UP001596160"/>
    </source>
</evidence>
<reference evidence="4" key="1">
    <citation type="journal article" date="2019" name="Int. J. Syst. Evol. Microbiol.">
        <title>The Global Catalogue of Microorganisms (GCM) 10K type strain sequencing project: providing services to taxonomists for standard genome sequencing and annotation.</title>
        <authorList>
            <consortium name="The Broad Institute Genomics Platform"/>
            <consortium name="The Broad Institute Genome Sequencing Center for Infectious Disease"/>
            <person name="Wu L."/>
            <person name="Ma J."/>
        </authorList>
    </citation>
    <scope>NUCLEOTIDE SEQUENCE [LARGE SCALE GENOMIC DNA]</scope>
    <source>
        <strain evidence="4">PCU 266</strain>
    </source>
</reference>
<keyword evidence="2" id="KW-0472">Membrane</keyword>
<gene>
    <name evidence="3" type="ORF">ACFPRH_16580</name>
</gene>
<feature type="transmembrane region" description="Helical" evidence="2">
    <location>
        <begin position="115"/>
        <end position="138"/>
    </location>
</feature>
<dbReference type="Proteomes" id="UP001596160">
    <property type="component" value="Unassembled WGS sequence"/>
</dbReference>
<evidence type="ECO:0000256" key="2">
    <source>
        <dbReference type="SAM" id="Phobius"/>
    </source>
</evidence>
<keyword evidence="2" id="KW-0812">Transmembrane</keyword>
<dbReference type="RefSeq" id="WP_344479890.1">
    <property type="nucleotide sequence ID" value="NZ_BAAASB010000013.1"/>
</dbReference>
<keyword evidence="4" id="KW-1185">Reference proteome</keyword>
<sequence>MSTVDPAAERRRRELARSRSRSRSRGRIRGRDGGRGPALGLGTVLGLLVFGGAWCLFGVGIADMAAYPVGTGYLTEDTEPANDLPGFFWATFAGAFAGVLSGLGPRGRLAARIGLNLQGALSTAVVAVGISLGFFFGARSFWTPAPEPGVFVDATGLPGEEWGAAAWLAWTSRYWVPALLLCVAVLRIVLSLLYERVRRRREARTREILATGRRTRGEVTEAAATGIEVMGRPQVRFVVKFTDHRGTDRWVTKTGLFDRAAPPRPGDRAVIWFDPAAPGDERAIPVALAGLDGVDLDATDLDEVVAGGGLTIH</sequence>
<keyword evidence="2" id="KW-1133">Transmembrane helix</keyword>
<organism evidence="3 4">
    <name type="scientific">Streptomyces amakusaensis</name>
    <dbReference type="NCBI Taxonomy" id="67271"/>
    <lineage>
        <taxon>Bacteria</taxon>
        <taxon>Bacillati</taxon>
        <taxon>Actinomycetota</taxon>
        <taxon>Actinomycetes</taxon>
        <taxon>Kitasatosporales</taxon>
        <taxon>Streptomycetaceae</taxon>
        <taxon>Streptomyces</taxon>
    </lineage>
</organism>
<feature type="transmembrane region" description="Helical" evidence="2">
    <location>
        <begin position="38"/>
        <end position="66"/>
    </location>
</feature>
<comment type="caution">
    <text evidence="3">The sequence shown here is derived from an EMBL/GenBank/DDBJ whole genome shotgun (WGS) entry which is preliminary data.</text>
</comment>
<dbReference type="EMBL" id="JBHSKP010000009">
    <property type="protein sequence ID" value="MFC5153353.1"/>
    <property type="molecule type" value="Genomic_DNA"/>
</dbReference>